<dbReference type="GO" id="GO:0005737">
    <property type="term" value="C:cytoplasm"/>
    <property type="evidence" value="ECO:0007669"/>
    <property type="project" value="UniProtKB-SubCell"/>
</dbReference>
<keyword evidence="7" id="KW-0804">Transcription</keyword>
<evidence type="ECO:0000256" key="5">
    <source>
        <dbReference type="ARBA" id="ARBA00022491"/>
    </source>
</evidence>
<evidence type="ECO:0000256" key="6">
    <source>
        <dbReference type="ARBA" id="ARBA00023015"/>
    </source>
</evidence>
<keyword evidence="6" id="KW-0805">Transcription regulation</keyword>
<evidence type="ECO:0000313" key="11">
    <source>
        <dbReference type="Proteomes" id="UP000019375"/>
    </source>
</evidence>
<dbReference type="GO" id="GO:0005634">
    <property type="term" value="C:nucleus"/>
    <property type="evidence" value="ECO:0007669"/>
    <property type="project" value="UniProtKB-SubCell"/>
</dbReference>
<dbReference type="Proteomes" id="UP000019375">
    <property type="component" value="Unassembled WGS sequence"/>
</dbReference>
<comment type="similarity">
    <text evidence="3">Belongs to the WHI5/NRM1 family.</text>
</comment>
<feature type="compositionally biased region" description="Basic residues" evidence="9">
    <location>
        <begin position="109"/>
        <end position="128"/>
    </location>
</feature>
<proteinExistence type="inferred from homology"/>
<evidence type="ECO:0000256" key="7">
    <source>
        <dbReference type="ARBA" id="ARBA00023163"/>
    </source>
</evidence>
<evidence type="ECO:0000256" key="4">
    <source>
        <dbReference type="ARBA" id="ARBA00022490"/>
    </source>
</evidence>
<comment type="subcellular location">
    <subcellularLocation>
        <location evidence="2">Cytoplasm</location>
    </subcellularLocation>
    <subcellularLocation>
        <location evidence="1">Nucleus</location>
    </subcellularLocation>
</comment>
<evidence type="ECO:0000256" key="1">
    <source>
        <dbReference type="ARBA" id="ARBA00004123"/>
    </source>
</evidence>
<evidence type="ECO:0000256" key="9">
    <source>
        <dbReference type="SAM" id="MobiDB-lite"/>
    </source>
</evidence>
<keyword evidence="11" id="KW-1185">Reference proteome</keyword>
<evidence type="ECO:0000256" key="8">
    <source>
        <dbReference type="ARBA" id="ARBA00023242"/>
    </source>
</evidence>
<reference evidence="11" key="1">
    <citation type="journal article" date="2013" name="Genome Announc.">
        <title>Genome sequence of the food spoilage yeast Zygosaccharomyces bailii CLIB 213(T).</title>
        <authorList>
            <person name="Galeote V."/>
            <person name="Bigey F."/>
            <person name="Devillers H."/>
            <person name="Neuveglise C."/>
            <person name="Dequin S."/>
        </authorList>
    </citation>
    <scope>NUCLEOTIDE SEQUENCE [LARGE SCALE GENOMIC DNA]</scope>
    <source>
        <strain evidence="11">CLIB 213 / ATCC 58445 / CBS 680 / CCRC 21525 / NBRC 1098 / NCYC 1416 / NRRL Y-2227</strain>
    </source>
</reference>
<protein>
    <submittedName>
        <fullName evidence="10">ZYBA0S08-04676g1_1</fullName>
    </submittedName>
</protein>
<dbReference type="AlphaFoldDB" id="A0A8J2T9N3"/>
<feature type="region of interest" description="Disordered" evidence="9">
    <location>
        <begin position="105"/>
        <end position="158"/>
    </location>
</feature>
<evidence type="ECO:0000256" key="2">
    <source>
        <dbReference type="ARBA" id="ARBA00004496"/>
    </source>
</evidence>
<organism evidence="10 11">
    <name type="scientific">Zygosaccharomyces bailii (strain CLIB 213 / ATCC 58445 / CBS 680 / BCRC 21525 / NBRC 1098 / NCYC 1416 / NRRL Y-2227)</name>
    <dbReference type="NCBI Taxonomy" id="1333698"/>
    <lineage>
        <taxon>Eukaryota</taxon>
        <taxon>Fungi</taxon>
        <taxon>Dikarya</taxon>
        <taxon>Ascomycota</taxon>
        <taxon>Saccharomycotina</taxon>
        <taxon>Saccharomycetes</taxon>
        <taxon>Saccharomycetales</taxon>
        <taxon>Saccharomycetaceae</taxon>
        <taxon>Zygosaccharomyces</taxon>
    </lineage>
</organism>
<keyword evidence="4" id="KW-0963">Cytoplasm</keyword>
<dbReference type="InterPro" id="IPR013734">
    <property type="entry name" value="TF_Nrm1/Whi5"/>
</dbReference>
<dbReference type="OrthoDB" id="4061338at2759"/>
<keyword evidence="8" id="KW-0539">Nucleus</keyword>
<dbReference type="EMBL" id="HG316461">
    <property type="protein sequence ID" value="CDF90853.1"/>
    <property type="molecule type" value="Genomic_DNA"/>
</dbReference>
<evidence type="ECO:0000256" key="3">
    <source>
        <dbReference type="ARBA" id="ARBA00006922"/>
    </source>
</evidence>
<keyword evidence="5" id="KW-0678">Repressor</keyword>
<dbReference type="Pfam" id="PF08528">
    <property type="entry name" value="Whi5"/>
    <property type="match status" value="1"/>
</dbReference>
<accession>A0A8J2T9N3</accession>
<evidence type="ECO:0000313" key="10">
    <source>
        <dbReference type="EMBL" id="CDF90853.1"/>
    </source>
</evidence>
<name>A0A8J2T9N3_ZYGB2</name>
<gene>
    <name evidence="10" type="ORF">BN860_04676g</name>
</gene>
<sequence length="216" mass="24562">MIPENNRLPLAEFSNSRINRLVSCSKMYDKPAKTLPSIRALIHHSPYEKRSRTAPETAPQPQSPCIQEIDSPLPNYNALSQKLRVRLQFAYYKYKTNQTTAKFRDLRRQSQRRHSSNKRPKLSKRKLMVSHGNFRTPAKTSHLIGAHERGAESGQRLNFSDAPHDATTITATMTTTTTTITTATPIGKMDKFFKQETPMSVKAAKSLIHLFTSNQH</sequence>